<organism evidence="2 3">
    <name type="scientific">Alloalcanivorax marinus</name>
    <dbReference type="NCBI Taxonomy" id="1177169"/>
    <lineage>
        <taxon>Bacteria</taxon>
        <taxon>Pseudomonadati</taxon>
        <taxon>Pseudomonadota</taxon>
        <taxon>Gammaproteobacteria</taxon>
        <taxon>Oceanospirillales</taxon>
        <taxon>Alcanivoracaceae</taxon>
        <taxon>Alloalcanivorax</taxon>
    </lineage>
</organism>
<protein>
    <submittedName>
        <fullName evidence="2">LEA type 2 family protein</fullName>
    </submittedName>
</protein>
<dbReference type="InterPro" id="IPR004864">
    <property type="entry name" value="LEA_2"/>
</dbReference>
<dbReference type="SMART" id="SM00769">
    <property type="entry name" value="WHy"/>
    <property type="match status" value="1"/>
</dbReference>
<dbReference type="Pfam" id="PF03168">
    <property type="entry name" value="LEA_2"/>
    <property type="match status" value="1"/>
</dbReference>
<dbReference type="Gene3D" id="2.60.40.1820">
    <property type="match status" value="1"/>
</dbReference>
<evidence type="ECO:0000313" key="2">
    <source>
        <dbReference type="EMBL" id="MCC4307041.1"/>
    </source>
</evidence>
<comment type="caution">
    <text evidence="2">The sequence shown here is derived from an EMBL/GenBank/DDBJ whole genome shotgun (WGS) entry which is preliminary data.</text>
</comment>
<dbReference type="RefSeq" id="WP_204430257.1">
    <property type="nucleotide sequence ID" value="NZ_ARXL01000069.1"/>
</dbReference>
<evidence type="ECO:0000259" key="1">
    <source>
        <dbReference type="SMART" id="SM00769"/>
    </source>
</evidence>
<dbReference type="PROSITE" id="PS51257">
    <property type="entry name" value="PROKAR_LIPOPROTEIN"/>
    <property type="match status" value="1"/>
</dbReference>
<dbReference type="SUPFAM" id="SSF117070">
    <property type="entry name" value="LEA14-like"/>
    <property type="match status" value="1"/>
</dbReference>
<name>A0A9Q3UH34_9GAMM</name>
<dbReference type="EMBL" id="JAJGNA010000001">
    <property type="protein sequence ID" value="MCC4307041.1"/>
    <property type="molecule type" value="Genomic_DNA"/>
</dbReference>
<keyword evidence="3" id="KW-1185">Reference proteome</keyword>
<accession>A0A9Q3UH34</accession>
<reference evidence="2" key="1">
    <citation type="submission" date="2021-10" db="EMBL/GenBank/DDBJ databases">
        <title>The diversity and Nitrogen Metabolism of Culturable Nitrate-Utilizing Bacteria Within the Oxygen Minimum Zone of the Changjiang (Yangtze River)Estuary.</title>
        <authorList>
            <person name="Zhang D."/>
            <person name="Zheng J."/>
            <person name="Liu S."/>
            <person name="He W."/>
        </authorList>
    </citation>
    <scope>NUCLEOTIDE SEQUENCE</scope>
    <source>
        <strain evidence="2">FXH-223</strain>
    </source>
</reference>
<dbReference type="AlphaFoldDB" id="A0A9Q3UH34"/>
<gene>
    <name evidence="2" type="ORF">LL252_00530</name>
</gene>
<dbReference type="Proteomes" id="UP001108027">
    <property type="component" value="Unassembled WGS sequence"/>
</dbReference>
<feature type="domain" description="Water stress and hypersensitive response" evidence="1">
    <location>
        <begin position="30"/>
        <end position="150"/>
    </location>
</feature>
<sequence>MRTLARIGVLGLLALLGACQTLTGLEAPEVNLSSLRLEQVSVFEQQWQVVLRARNPNDRDLTLKSLDYELFVNGEKLARGLTGDDVTLPAMGDALVSTRITTSLMQTLGKLKGLQQEPGAPLDYRIKGTARVKGLAFPLNFDQRGEFRLPDTVPLR</sequence>
<dbReference type="GO" id="GO:0009269">
    <property type="term" value="P:response to desiccation"/>
    <property type="evidence" value="ECO:0007669"/>
    <property type="project" value="InterPro"/>
</dbReference>
<dbReference type="InterPro" id="IPR013990">
    <property type="entry name" value="WHy-dom"/>
</dbReference>
<evidence type="ECO:0000313" key="3">
    <source>
        <dbReference type="Proteomes" id="UP001108027"/>
    </source>
</evidence>
<proteinExistence type="predicted"/>